<dbReference type="SMART" id="SM00020">
    <property type="entry name" value="Tryp_SPc"/>
    <property type="match status" value="1"/>
</dbReference>
<dbReference type="InterPro" id="IPR018114">
    <property type="entry name" value="TRYPSIN_HIS"/>
</dbReference>
<reference evidence="13" key="2">
    <citation type="submission" date="2025-09" db="UniProtKB">
        <authorList>
            <consortium name="Ensembl"/>
        </authorList>
    </citation>
    <scope>IDENTIFICATION</scope>
</reference>
<comment type="subcellular location">
    <subcellularLocation>
        <location evidence="1">Cell membrane</location>
        <topology evidence="1">Lipid-anchor</topology>
        <topology evidence="1">GPI-anchor</topology>
    </subcellularLocation>
</comment>
<feature type="region of interest" description="Disordered" evidence="10">
    <location>
        <begin position="41"/>
        <end position="60"/>
    </location>
</feature>
<proteinExistence type="predicted"/>
<dbReference type="Proteomes" id="UP000233060">
    <property type="component" value="Unassembled WGS sequence"/>
</dbReference>
<dbReference type="FunFam" id="2.40.10.10:FF:000006">
    <property type="entry name" value="Serine proteinase stubble"/>
    <property type="match status" value="1"/>
</dbReference>
<evidence type="ECO:0000259" key="12">
    <source>
        <dbReference type="PROSITE" id="PS50240"/>
    </source>
</evidence>
<dbReference type="InterPro" id="IPR009003">
    <property type="entry name" value="Peptidase_S1_PA"/>
</dbReference>
<sequence>MSSGGGSLGLLAWLLLLQPWPWQNWAGRAAPLLPSALLSEEGRENPKASPASGPAAGPPPNLFTSFPGDSLLCGRTPLRIVGGVDAEEGKWPWQVSVRAKGRHICGGTLVTTTWVLTAGHCISSRLRYSVKMGDRSVYKENTSVVVPVGRAFVHPKFSTVKVVQNDLALLRLHHPVNFTSNIQPICIPQENFQVEARTRCWVTGWGKTQEGGKLTSEILQEVDQYIMRYEECNKIIKKALSSTTDIIKKGMVCGYKEQGKDSCQGDSGGPLACEYDDTWVQVGIVSWGIGCGRRGLPGIYTEIGVYSKWLMAVVAQATCSYPAVFLILLLHLLRPLGILVAL</sequence>
<dbReference type="InterPro" id="IPR043504">
    <property type="entry name" value="Peptidase_S1_PA_chymotrypsin"/>
</dbReference>
<feature type="chain" id="PRO_5014444622" description="Peptidase S1 domain-containing protein" evidence="11">
    <location>
        <begin position="27"/>
        <end position="342"/>
    </location>
</feature>
<feature type="signal peptide" evidence="11">
    <location>
        <begin position="1"/>
        <end position="26"/>
    </location>
</feature>
<evidence type="ECO:0000256" key="10">
    <source>
        <dbReference type="SAM" id="MobiDB-lite"/>
    </source>
</evidence>
<evidence type="ECO:0000256" key="5">
    <source>
        <dbReference type="ARBA" id="ARBA00022801"/>
    </source>
</evidence>
<evidence type="ECO:0000256" key="11">
    <source>
        <dbReference type="SAM" id="SignalP"/>
    </source>
</evidence>
<evidence type="ECO:0000256" key="8">
    <source>
        <dbReference type="ARBA" id="ARBA00023180"/>
    </source>
</evidence>
<dbReference type="AlphaFoldDB" id="A0A2K5MQI1"/>
<dbReference type="GO" id="GO:0098552">
    <property type="term" value="C:side of membrane"/>
    <property type="evidence" value="ECO:0007669"/>
    <property type="project" value="UniProtKB-KW"/>
</dbReference>
<dbReference type="CDD" id="cd00190">
    <property type="entry name" value="Tryp_SPc"/>
    <property type="match status" value="1"/>
</dbReference>
<evidence type="ECO:0000313" key="13">
    <source>
        <dbReference type="Ensembl" id="ENSCATP00000027459.1"/>
    </source>
</evidence>
<keyword evidence="4 11" id="KW-0732">Signal</keyword>
<dbReference type="InterPro" id="IPR001314">
    <property type="entry name" value="Peptidase_S1A"/>
</dbReference>
<keyword evidence="5 9" id="KW-0378">Hydrolase</keyword>
<evidence type="ECO:0000256" key="2">
    <source>
        <dbReference type="ARBA" id="ARBA00022622"/>
    </source>
</evidence>
<evidence type="ECO:0000256" key="3">
    <source>
        <dbReference type="ARBA" id="ARBA00022670"/>
    </source>
</evidence>
<dbReference type="PRINTS" id="PR00722">
    <property type="entry name" value="CHYMOTRYPSIN"/>
</dbReference>
<evidence type="ECO:0000256" key="1">
    <source>
        <dbReference type="ARBA" id="ARBA00004609"/>
    </source>
</evidence>
<dbReference type="GeneTree" id="ENSGT00940000163134"/>
<dbReference type="KEGG" id="caty:105573616"/>
<name>A0A2K5MQI1_CERAT</name>
<keyword evidence="2" id="KW-0449">Lipoprotein</keyword>
<accession>A0A2K5MQI1</accession>
<reference evidence="13" key="1">
    <citation type="submission" date="2025-08" db="UniProtKB">
        <authorList>
            <consortium name="Ensembl"/>
        </authorList>
    </citation>
    <scope>IDENTIFICATION</scope>
</reference>
<evidence type="ECO:0000313" key="14">
    <source>
        <dbReference type="Proteomes" id="UP000233060"/>
    </source>
</evidence>
<keyword evidence="8" id="KW-0325">Glycoprotein</keyword>
<dbReference type="PANTHER" id="PTHR24253">
    <property type="entry name" value="TRANSMEMBRANE PROTEASE SERINE"/>
    <property type="match status" value="1"/>
</dbReference>
<evidence type="ECO:0000256" key="9">
    <source>
        <dbReference type="RuleBase" id="RU363034"/>
    </source>
</evidence>
<evidence type="ECO:0000256" key="6">
    <source>
        <dbReference type="ARBA" id="ARBA00022825"/>
    </source>
</evidence>
<keyword evidence="3 9" id="KW-0645">Protease</keyword>
<evidence type="ECO:0000256" key="7">
    <source>
        <dbReference type="ARBA" id="ARBA00023157"/>
    </source>
</evidence>
<dbReference type="Gene3D" id="2.40.10.10">
    <property type="entry name" value="Trypsin-like serine proteases"/>
    <property type="match status" value="2"/>
</dbReference>
<keyword evidence="14" id="KW-1185">Reference proteome</keyword>
<keyword evidence="6 9" id="KW-0720">Serine protease</keyword>
<dbReference type="Ensembl" id="ENSCATT00000051704.1">
    <property type="protein sequence ID" value="ENSCATP00000027459.1"/>
    <property type="gene ID" value="ENSCATG00000037103.1"/>
</dbReference>
<dbReference type="InterPro" id="IPR001254">
    <property type="entry name" value="Trypsin_dom"/>
</dbReference>
<dbReference type="GO" id="GO:0004252">
    <property type="term" value="F:serine-type endopeptidase activity"/>
    <property type="evidence" value="ECO:0007669"/>
    <property type="project" value="InterPro"/>
</dbReference>
<dbReference type="PROSITE" id="PS00135">
    <property type="entry name" value="TRYPSIN_SER"/>
    <property type="match status" value="1"/>
</dbReference>
<keyword evidence="2" id="KW-0336">GPI-anchor</keyword>
<dbReference type="RefSeq" id="XP_011888790.1">
    <property type="nucleotide sequence ID" value="XM_012033400.1"/>
</dbReference>
<dbReference type="PROSITE" id="PS50240">
    <property type="entry name" value="TRYPSIN_DOM"/>
    <property type="match status" value="1"/>
</dbReference>
<dbReference type="GO" id="GO:0006508">
    <property type="term" value="P:proteolysis"/>
    <property type="evidence" value="ECO:0007669"/>
    <property type="project" value="UniProtKB-KW"/>
</dbReference>
<dbReference type="Bgee" id="ENSCATG00000037103">
    <property type="expression patterns" value="Expressed in skeletal muscle tissue and 2 other cell types or tissues"/>
</dbReference>
<organism evidence="13 14">
    <name type="scientific">Cercocebus atys</name>
    <name type="common">Sooty mangabey</name>
    <name type="synonym">Cercocebus torquatus atys</name>
    <dbReference type="NCBI Taxonomy" id="9531"/>
    <lineage>
        <taxon>Eukaryota</taxon>
        <taxon>Metazoa</taxon>
        <taxon>Chordata</taxon>
        <taxon>Craniata</taxon>
        <taxon>Vertebrata</taxon>
        <taxon>Euteleostomi</taxon>
        <taxon>Mammalia</taxon>
        <taxon>Eutheria</taxon>
        <taxon>Euarchontoglires</taxon>
        <taxon>Primates</taxon>
        <taxon>Haplorrhini</taxon>
        <taxon>Catarrhini</taxon>
        <taxon>Cercopithecidae</taxon>
        <taxon>Cercopithecinae</taxon>
        <taxon>Cercocebus</taxon>
    </lineage>
</organism>
<dbReference type="SUPFAM" id="SSF50494">
    <property type="entry name" value="Trypsin-like serine proteases"/>
    <property type="match status" value="1"/>
</dbReference>
<dbReference type="STRING" id="9531.ENSCATP00000027459"/>
<keyword evidence="7" id="KW-1015">Disulfide bond</keyword>
<keyword evidence="2" id="KW-0472">Membrane</keyword>
<dbReference type="OrthoDB" id="10002959at2759"/>
<protein>
    <recommendedName>
        <fullName evidence="12">Peptidase S1 domain-containing protein</fullName>
    </recommendedName>
</protein>
<dbReference type="PROSITE" id="PS00134">
    <property type="entry name" value="TRYPSIN_HIS"/>
    <property type="match status" value="1"/>
</dbReference>
<evidence type="ECO:0000256" key="4">
    <source>
        <dbReference type="ARBA" id="ARBA00022729"/>
    </source>
</evidence>
<dbReference type="GO" id="GO:0005886">
    <property type="term" value="C:plasma membrane"/>
    <property type="evidence" value="ECO:0007669"/>
    <property type="project" value="UniProtKB-SubCell"/>
</dbReference>
<dbReference type="PANTHER" id="PTHR24253:SF159">
    <property type="entry name" value="SERINE PROTEASE 42"/>
    <property type="match status" value="1"/>
</dbReference>
<dbReference type="Pfam" id="PF00089">
    <property type="entry name" value="Trypsin"/>
    <property type="match status" value="1"/>
</dbReference>
<dbReference type="OMA" id="CEYNDTW"/>
<dbReference type="InterPro" id="IPR033116">
    <property type="entry name" value="TRYPSIN_SER"/>
</dbReference>
<dbReference type="GeneID" id="105573616"/>
<feature type="domain" description="Peptidase S1" evidence="12">
    <location>
        <begin position="80"/>
        <end position="315"/>
    </location>
</feature>